<feature type="compositionally biased region" description="Low complexity" evidence="1">
    <location>
        <begin position="1"/>
        <end position="16"/>
    </location>
</feature>
<evidence type="ECO:0000313" key="3">
    <source>
        <dbReference type="Proteomes" id="UP000724874"/>
    </source>
</evidence>
<dbReference type="AlphaFoldDB" id="A0A9P5THQ4"/>
<dbReference type="EMBL" id="JADNYJ010000125">
    <property type="protein sequence ID" value="KAF8882191.1"/>
    <property type="molecule type" value="Genomic_DNA"/>
</dbReference>
<protein>
    <submittedName>
        <fullName evidence="2">Uncharacterized protein</fullName>
    </submittedName>
</protein>
<organism evidence="2 3">
    <name type="scientific">Gymnopilus junonius</name>
    <name type="common">Spectacular rustgill mushroom</name>
    <name type="synonym">Gymnopilus spectabilis subsp. junonius</name>
    <dbReference type="NCBI Taxonomy" id="109634"/>
    <lineage>
        <taxon>Eukaryota</taxon>
        <taxon>Fungi</taxon>
        <taxon>Dikarya</taxon>
        <taxon>Basidiomycota</taxon>
        <taxon>Agaricomycotina</taxon>
        <taxon>Agaricomycetes</taxon>
        <taxon>Agaricomycetidae</taxon>
        <taxon>Agaricales</taxon>
        <taxon>Agaricineae</taxon>
        <taxon>Hymenogastraceae</taxon>
        <taxon>Gymnopilus</taxon>
    </lineage>
</organism>
<evidence type="ECO:0000256" key="1">
    <source>
        <dbReference type="SAM" id="MobiDB-lite"/>
    </source>
</evidence>
<accession>A0A9P5THQ4</accession>
<name>A0A9P5THQ4_GYMJU</name>
<proteinExistence type="predicted"/>
<feature type="region of interest" description="Disordered" evidence="1">
    <location>
        <begin position="1"/>
        <end position="48"/>
    </location>
</feature>
<feature type="compositionally biased region" description="Basic residues" evidence="1">
    <location>
        <begin position="24"/>
        <end position="34"/>
    </location>
</feature>
<comment type="caution">
    <text evidence="2">The sequence shown here is derived from an EMBL/GenBank/DDBJ whole genome shotgun (WGS) entry which is preliminary data.</text>
</comment>
<keyword evidence="3" id="KW-1185">Reference proteome</keyword>
<sequence length="169" mass="18058">MPTATGSPSSAPAISSRPDGVVRHVSKSKAKKGRANSESTAVHVPMLPPGSTPTAVPFDVKSILPDCKSPKTFLNYRKLLPRINTTALKLILSNVSMAKAEPLIANPHPIPRPSSMIDPPLGVGTQHLRQTRLVESNLPHLGLRFVYTSVSLSCVDIVIVGVPNRCCLQ</sequence>
<evidence type="ECO:0000313" key="2">
    <source>
        <dbReference type="EMBL" id="KAF8882191.1"/>
    </source>
</evidence>
<gene>
    <name evidence="2" type="ORF">CPB84DRAFT_224868</name>
</gene>
<dbReference type="Proteomes" id="UP000724874">
    <property type="component" value="Unassembled WGS sequence"/>
</dbReference>
<reference evidence="2" key="1">
    <citation type="submission" date="2020-11" db="EMBL/GenBank/DDBJ databases">
        <authorList>
            <consortium name="DOE Joint Genome Institute"/>
            <person name="Ahrendt S."/>
            <person name="Riley R."/>
            <person name="Andreopoulos W."/>
            <person name="LaButti K."/>
            <person name="Pangilinan J."/>
            <person name="Ruiz-duenas F.J."/>
            <person name="Barrasa J.M."/>
            <person name="Sanchez-Garcia M."/>
            <person name="Camarero S."/>
            <person name="Miyauchi S."/>
            <person name="Serrano A."/>
            <person name="Linde D."/>
            <person name="Babiker R."/>
            <person name="Drula E."/>
            <person name="Ayuso-Fernandez I."/>
            <person name="Pacheco R."/>
            <person name="Padilla G."/>
            <person name="Ferreira P."/>
            <person name="Barriuso J."/>
            <person name="Kellner H."/>
            <person name="Castanera R."/>
            <person name="Alfaro M."/>
            <person name="Ramirez L."/>
            <person name="Pisabarro A.G."/>
            <person name="Kuo A."/>
            <person name="Tritt A."/>
            <person name="Lipzen A."/>
            <person name="He G."/>
            <person name="Yan M."/>
            <person name="Ng V."/>
            <person name="Cullen D."/>
            <person name="Martin F."/>
            <person name="Rosso M.-N."/>
            <person name="Henrissat B."/>
            <person name="Hibbett D."/>
            <person name="Martinez A.T."/>
            <person name="Grigoriev I.V."/>
        </authorList>
    </citation>
    <scope>NUCLEOTIDE SEQUENCE</scope>
    <source>
        <strain evidence="2">AH 44721</strain>
    </source>
</reference>